<sequence length="70" mass="8122">MKQDFEQMTNAELKQYLSAHRNDEEAFRAALQVLIGRCDPNTRQPYPFKLANPESEVEAILREKLNASQQ</sequence>
<organism evidence="1 2">
    <name type="scientific">Microseira wollei NIES-4236</name>
    <dbReference type="NCBI Taxonomy" id="2530354"/>
    <lineage>
        <taxon>Bacteria</taxon>
        <taxon>Bacillati</taxon>
        <taxon>Cyanobacteriota</taxon>
        <taxon>Cyanophyceae</taxon>
        <taxon>Oscillatoriophycideae</taxon>
        <taxon>Aerosakkonematales</taxon>
        <taxon>Aerosakkonemataceae</taxon>
        <taxon>Microseira</taxon>
    </lineage>
</organism>
<dbReference type="EMBL" id="BLAY01000086">
    <property type="protein sequence ID" value="GET40252.1"/>
    <property type="molecule type" value="Genomic_DNA"/>
</dbReference>
<keyword evidence="2" id="KW-1185">Reference proteome</keyword>
<dbReference type="AlphaFoldDB" id="A0AAV3XIK6"/>
<dbReference type="RefSeq" id="WP_226586094.1">
    <property type="nucleotide sequence ID" value="NZ_BLAY01000086.1"/>
</dbReference>
<proteinExistence type="predicted"/>
<evidence type="ECO:0000313" key="2">
    <source>
        <dbReference type="Proteomes" id="UP001050975"/>
    </source>
</evidence>
<dbReference type="InterPro" id="IPR054053">
    <property type="entry name" value="DUF6887"/>
</dbReference>
<evidence type="ECO:0008006" key="3">
    <source>
        <dbReference type="Google" id="ProtNLM"/>
    </source>
</evidence>
<evidence type="ECO:0000313" key="1">
    <source>
        <dbReference type="EMBL" id="GET40252.1"/>
    </source>
</evidence>
<accession>A0AAV3XIK6</accession>
<dbReference type="Proteomes" id="UP001050975">
    <property type="component" value="Unassembled WGS sequence"/>
</dbReference>
<dbReference type="Pfam" id="PF21826">
    <property type="entry name" value="DUF6887"/>
    <property type="match status" value="1"/>
</dbReference>
<gene>
    <name evidence="1" type="ORF">MiSe_50610</name>
</gene>
<comment type="caution">
    <text evidence="1">The sequence shown here is derived from an EMBL/GenBank/DDBJ whole genome shotgun (WGS) entry which is preliminary data.</text>
</comment>
<protein>
    <recommendedName>
        <fullName evidence="3">Bacteriocin immunity protein</fullName>
    </recommendedName>
</protein>
<reference evidence="1" key="1">
    <citation type="submission" date="2019-10" db="EMBL/GenBank/DDBJ databases">
        <title>Draft genome sequece of Microseira wollei NIES-4236.</title>
        <authorList>
            <person name="Yamaguchi H."/>
            <person name="Suzuki S."/>
            <person name="Kawachi M."/>
        </authorList>
    </citation>
    <scope>NUCLEOTIDE SEQUENCE</scope>
    <source>
        <strain evidence="1">NIES-4236</strain>
    </source>
</reference>
<name>A0AAV3XIK6_9CYAN</name>